<dbReference type="OrthoDB" id="2830640at2759"/>
<reference evidence="2 3" key="1">
    <citation type="journal article" date="2016" name="Mol. Biol. Evol.">
        <title>Comparative Genomics of Early-Diverging Mushroom-Forming Fungi Provides Insights into the Origins of Lignocellulose Decay Capabilities.</title>
        <authorList>
            <person name="Nagy L.G."/>
            <person name="Riley R."/>
            <person name="Tritt A."/>
            <person name="Adam C."/>
            <person name="Daum C."/>
            <person name="Floudas D."/>
            <person name="Sun H."/>
            <person name="Yadav J.S."/>
            <person name="Pangilinan J."/>
            <person name="Larsson K.H."/>
            <person name="Matsuura K."/>
            <person name="Barry K."/>
            <person name="Labutti K."/>
            <person name="Kuo R."/>
            <person name="Ohm R.A."/>
            <person name="Bhattacharya S.S."/>
            <person name="Shirouzu T."/>
            <person name="Yoshinaga Y."/>
            <person name="Martin F.M."/>
            <person name="Grigoriev I.V."/>
            <person name="Hibbett D.S."/>
        </authorList>
    </citation>
    <scope>NUCLEOTIDE SEQUENCE [LARGE SCALE GENOMIC DNA]</scope>
    <source>
        <strain evidence="2 3">HHB12733</strain>
    </source>
</reference>
<keyword evidence="3" id="KW-1185">Reference proteome</keyword>
<accession>A0A165C9Y8</accession>
<feature type="compositionally biased region" description="Low complexity" evidence="1">
    <location>
        <begin position="170"/>
        <end position="181"/>
    </location>
</feature>
<evidence type="ECO:0000313" key="2">
    <source>
        <dbReference type="EMBL" id="KZT50467.1"/>
    </source>
</evidence>
<proteinExistence type="predicted"/>
<feature type="region of interest" description="Disordered" evidence="1">
    <location>
        <begin position="160"/>
        <end position="188"/>
    </location>
</feature>
<evidence type="ECO:0000256" key="1">
    <source>
        <dbReference type="SAM" id="MobiDB-lite"/>
    </source>
</evidence>
<evidence type="ECO:0000313" key="3">
    <source>
        <dbReference type="Proteomes" id="UP000076842"/>
    </source>
</evidence>
<name>A0A165C9Y8_9BASI</name>
<dbReference type="InParanoid" id="A0A165C9Y8"/>
<organism evidence="2 3">
    <name type="scientific">Calocera cornea HHB12733</name>
    <dbReference type="NCBI Taxonomy" id="1353952"/>
    <lineage>
        <taxon>Eukaryota</taxon>
        <taxon>Fungi</taxon>
        <taxon>Dikarya</taxon>
        <taxon>Basidiomycota</taxon>
        <taxon>Agaricomycotina</taxon>
        <taxon>Dacrymycetes</taxon>
        <taxon>Dacrymycetales</taxon>
        <taxon>Dacrymycetaceae</taxon>
        <taxon>Calocera</taxon>
    </lineage>
</organism>
<dbReference type="Proteomes" id="UP000076842">
    <property type="component" value="Unassembled WGS sequence"/>
</dbReference>
<dbReference type="AlphaFoldDB" id="A0A165C9Y8"/>
<dbReference type="EMBL" id="KV424172">
    <property type="protein sequence ID" value="KZT50467.1"/>
    <property type="molecule type" value="Genomic_DNA"/>
</dbReference>
<sequence>MCSIGSRERSATSVAVLPFDDQTYDFIQREFDLPEDMLKAARDDHEFITHYFHHDLKSGTRRLCLLLRLMLFDKDGCCLALSYDSTTHSTYALLLGLLDRPRAPKEELAEQLRRSASSAWHPLFLPLLLLRNRSERIALKMQYSIGSGFDVELSQAVDKGVSAQPQSNQRSGRGHSSPGRSTPKSNDRDVEAVLTRLCTMSTDIGIVQTAAELLLASLRRIEDLRDAVVKQTSTKLLMLQADEDDDFLMNVQRTNDTVERHIDYIKNANSNRIIRVAQMKENVQRQLDGVETLITHRDNKTKLWAGLR</sequence>
<gene>
    <name evidence="2" type="ORF">CALCODRAFT_504695</name>
</gene>
<protein>
    <submittedName>
        <fullName evidence="2">Uncharacterized protein</fullName>
    </submittedName>
</protein>
<dbReference type="STRING" id="1353952.A0A165C9Y8"/>